<proteinExistence type="predicted"/>
<dbReference type="Gene3D" id="1.10.565.10">
    <property type="entry name" value="Retinoid X Receptor"/>
    <property type="match status" value="1"/>
</dbReference>
<evidence type="ECO:0000313" key="5">
    <source>
        <dbReference type="EMBL" id="CAJ0571569.1"/>
    </source>
</evidence>
<name>A0AA36CM12_9BILA</name>
<organism evidence="5 6">
    <name type="scientific">Mesorhabditis spiculigera</name>
    <dbReference type="NCBI Taxonomy" id="96644"/>
    <lineage>
        <taxon>Eukaryota</taxon>
        <taxon>Metazoa</taxon>
        <taxon>Ecdysozoa</taxon>
        <taxon>Nematoda</taxon>
        <taxon>Chromadorea</taxon>
        <taxon>Rhabditida</taxon>
        <taxon>Rhabditina</taxon>
        <taxon>Rhabditomorpha</taxon>
        <taxon>Rhabditoidea</taxon>
        <taxon>Rhabditidae</taxon>
        <taxon>Mesorhabditinae</taxon>
        <taxon>Mesorhabditis</taxon>
    </lineage>
</organism>
<sequence>MVQLSTYLHKEVISLFKEIKISPEEYALMKMICFFSTTAILTQKSVNVVQRARVKYEQLLMEYIVEAYPDLNREERQMRMVKIASANRHFLQLGILDNAYITKMFSLNMANLRKQYILICT</sequence>
<accession>A0AA36CM12</accession>
<dbReference type="SUPFAM" id="SSF48508">
    <property type="entry name" value="Nuclear receptor ligand-binding domain"/>
    <property type="match status" value="1"/>
</dbReference>
<evidence type="ECO:0000259" key="4">
    <source>
        <dbReference type="Pfam" id="PF00104"/>
    </source>
</evidence>
<evidence type="ECO:0000256" key="1">
    <source>
        <dbReference type="ARBA" id="ARBA00023015"/>
    </source>
</evidence>
<dbReference type="InterPro" id="IPR000536">
    <property type="entry name" value="Nucl_hrmn_rcpt_lig-bd"/>
</dbReference>
<comment type="caution">
    <text evidence="5">The sequence shown here is derived from an EMBL/GenBank/DDBJ whole genome shotgun (WGS) entry which is preliminary data.</text>
</comment>
<protein>
    <recommendedName>
        <fullName evidence="4">NR LBD domain-containing protein</fullName>
    </recommendedName>
</protein>
<dbReference type="InterPro" id="IPR035500">
    <property type="entry name" value="NHR-like_dom_sf"/>
</dbReference>
<keyword evidence="1" id="KW-0805">Transcription regulation</keyword>
<feature type="non-terminal residue" evidence="5">
    <location>
        <position position="1"/>
    </location>
</feature>
<evidence type="ECO:0000313" key="6">
    <source>
        <dbReference type="Proteomes" id="UP001177023"/>
    </source>
</evidence>
<keyword evidence="2" id="KW-0804">Transcription</keyword>
<evidence type="ECO:0000256" key="2">
    <source>
        <dbReference type="ARBA" id="ARBA00023163"/>
    </source>
</evidence>
<keyword evidence="6" id="KW-1185">Reference proteome</keyword>
<dbReference type="EMBL" id="CATQJA010002571">
    <property type="protein sequence ID" value="CAJ0571569.1"/>
    <property type="molecule type" value="Genomic_DNA"/>
</dbReference>
<keyword evidence="3" id="KW-0675">Receptor</keyword>
<dbReference type="Proteomes" id="UP001177023">
    <property type="component" value="Unassembled WGS sequence"/>
</dbReference>
<evidence type="ECO:0000256" key="3">
    <source>
        <dbReference type="ARBA" id="ARBA00023170"/>
    </source>
</evidence>
<dbReference type="AlphaFoldDB" id="A0AA36CM12"/>
<reference evidence="5" key="1">
    <citation type="submission" date="2023-06" db="EMBL/GenBank/DDBJ databases">
        <authorList>
            <person name="Delattre M."/>
        </authorList>
    </citation>
    <scope>NUCLEOTIDE SEQUENCE</scope>
    <source>
        <strain evidence="5">AF72</strain>
    </source>
</reference>
<gene>
    <name evidence="5" type="ORF">MSPICULIGERA_LOCUS9973</name>
</gene>
<feature type="domain" description="NR LBD" evidence="4">
    <location>
        <begin position="6"/>
        <end position="86"/>
    </location>
</feature>
<dbReference type="Pfam" id="PF00104">
    <property type="entry name" value="Hormone_recep"/>
    <property type="match status" value="1"/>
</dbReference>